<dbReference type="Pfam" id="PF05170">
    <property type="entry name" value="AsmA"/>
    <property type="match status" value="2"/>
</dbReference>
<dbReference type="InterPro" id="IPR052894">
    <property type="entry name" value="AsmA-related"/>
</dbReference>
<evidence type="ECO:0000256" key="1">
    <source>
        <dbReference type="SAM" id="MobiDB-lite"/>
    </source>
</evidence>
<dbReference type="EMBL" id="RPEM01000012">
    <property type="protein sequence ID" value="TGD42072.1"/>
    <property type="molecule type" value="Genomic_DNA"/>
</dbReference>
<protein>
    <submittedName>
        <fullName evidence="3">AsmA family protein</fullName>
    </submittedName>
</protein>
<dbReference type="RefSeq" id="WP_135433044.1">
    <property type="nucleotide sequence ID" value="NZ_RPEM01000012.1"/>
</dbReference>
<dbReference type="InterPro" id="IPR007844">
    <property type="entry name" value="AsmA"/>
</dbReference>
<accession>A0ABY2KLI0</accession>
<sequence length="657" mass="68050">MRWVIRSVLALSLLVFLAVAAVVMIPSDRIAALAVERFAEVTGRRLVIEGAVRPTFFPTLGVQTGPVTVSNADWGVEGDMLRAEGLSISLDMAALIGGDVRITGISAQGLQLALERARDGRENWVFGGAGGGSAAPGMAGEGTPFTLDLAKVTDGRVTYVDHGSGRRVVLTALSGEARIPDFQGPADISFNAILNGQPFESGLKIAQFAPFLDGRPVGLELELTTGDAALRLAGRGGWQPFGIEGDLTATLGDLSASTRLAGVDRPALPPGLGAGRVDVTGQLTLTDAGSVHLRGGALRLDDNRLRLDADLTTAGDRPNLSAQVSAGALSLATVIGGTAGGGGGGRAAPDGWSTAPIDVSALALIDASIALTADSVDLGTLRLGTTRVVTTIDRARAVFDLRQIAAYQGNVSGQFVINGRSGLSVGGDLALAGLAMQPLLSDLGDYDRLIGTGDLRLKFLGVGGSVDAIMRSLSGSGSLSLGKGELRGLDVAGMLRTLDAGYVGEGQRTIFDTVTGSFGIANGILSNNDLSFRAPYVTATGSGAVNLGARTLDYRLRPVALAAVDGTGGVMVPLLITGPWASPRFRLDLEALARERFEDQAKEAEARAKAELERRAEQELGIQRQDGESLEDAARRRAEEAINAEAGRLFQRLLGGN</sequence>
<proteinExistence type="predicted"/>
<feature type="region of interest" description="Disordered" evidence="1">
    <location>
        <begin position="608"/>
        <end position="635"/>
    </location>
</feature>
<organism evidence="3 4">
    <name type="scientific">Pseudotabrizicola sediminis</name>
    <dbReference type="NCBI Taxonomy" id="2486418"/>
    <lineage>
        <taxon>Bacteria</taxon>
        <taxon>Pseudomonadati</taxon>
        <taxon>Pseudomonadota</taxon>
        <taxon>Alphaproteobacteria</taxon>
        <taxon>Rhodobacterales</taxon>
        <taxon>Paracoccaceae</taxon>
        <taxon>Pseudotabrizicola</taxon>
    </lineage>
</organism>
<evidence type="ECO:0000313" key="4">
    <source>
        <dbReference type="Proteomes" id="UP000297741"/>
    </source>
</evidence>
<name>A0ABY2KLI0_9RHOB</name>
<keyword evidence="4" id="KW-1185">Reference proteome</keyword>
<gene>
    <name evidence="3" type="ORF">EEB11_16090</name>
</gene>
<dbReference type="PANTHER" id="PTHR30441">
    <property type="entry name" value="DUF748 DOMAIN-CONTAINING PROTEIN"/>
    <property type="match status" value="1"/>
</dbReference>
<dbReference type="PANTHER" id="PTHR30441:SF4">
    <property type="entry name" value="PROTEIN ASMA"/>
    <property type="match status" value="1"/>
</dbReference>
<comment type="caution">
    <text evidence="3">The sequence shown here is derived from an EMBL/GenBank/DDBJ whole genome shotgun (WGS) entry which is preliminary data.</text>
</comment>
<reference evidence="3 4" key="1">
    <citation type="submission" date="2018-11" db="EMBL/GenBank/DDBJ databases">
        <title>Tabrizicola sp. isolated from sediment of alpine lake.</title>
        <authorList>
            <person name="Liu Z."/>
        </authorList>
    </citation>
    <scope>NUCLEOTIDE SEQUENCE [LARGE SCALE GENOMIC DNA]</scope>
    <source>
        <strain evidence="3 4">DRYC-M-16</strain>
    </source>
</reference>
<evidence type="ECO:0000259" key="2">
    <source>
        <dbReference type="Pfam" id="PF05170"/>
    </source>
</evidence>
<dbReference type="Proteomes" id="UP000297741">
    <property type="component" value="Unassembled WGS sequence"/>
</dbReference>
<feature type="domain" description="AsmA" evidence="2">
    <location>
        <begin position="9"/>
        <end position="185"/>
    </location>
</feature>
<feature type="compositionally biased region" description="Basic and acidic residues" evidence="1">
    <location>
        <begin position="608"/>
        <end position="618"/>
    </location>
</feature>
<feature type="domain" description="AsmA" evidence="2">
    <location>
        <begin position="352"/>
        <end position="530"/>
    </location>
</feature>
<evidence type="ECO:0000313" key="3">
    <source>
        <dbReference type="EMBL" id="TGD42072.1"/>
    </source>
</evidence>